<dbReference type="STRING" id="1797457.A2160_02975"/>
<evidence type="ECO:0000313" key="2">
    <source>
        <dbReference type="Proteomes" id="UP000177006"/>
    </source>
</evidence>
<dbReference type="AlphaFoldDB" id="A0A1F5E7W7"/>
<accession>A0A1F5E7W7</accession>
<comment type="caution">
    <text evidence="1">The sequence shown here is derived from an EMBL/GenBank/DDBJ whole genome shotgun (WGS) entry which is preliminary data.</text>
</comment>
<name>A0A1F5E7W7_9BACT</name>
<proteinExistence type="predicted"/>
<sequence length="83" mass="8799">MAEKFLGIVGVYSVSKPEGKGGQTVCLADPLTGDYLGIGFQTARPIQGGDFLMVIDEKPVTPATFFGGSKRLEAAVVLRPVRE</sequence>
<gene>
    <name evidence="1" type="ORF">A2160_02975</name>
</gene>
<organism evidence="1 2">
    <name type="scientific">Candidatus Beckwithbacteria bacterium RBG_13_42_9</name>
    <dbReference type="NCBI Taxonomy" id="1797457"/>
    <lineage>
        <taxon>Bacteria</taxon>
        <taxon>Candidatus Beckwithiibacteriota</taxon>
    </lineage>
</organism>
<dbReference type="EMBL" id="MEZK01000010">
    <property type="protein sequence ID" value="OGD63410.1"/>
    <property type="molecule type" value="Genomic_DNA"/>
</dbReference>
<evidence type="ECO:0000313" key="1">
    <source>
        <dbReference type="EMBL" id="OGD63410.1"/>
    </source>
</evidence>
<reference evidence="1 2" key="1">
    <citation type="journal article" date="2016" name="Nat. Commun.">
        <title>Thousands of microbial genomes shed light on interconnected biogeochemical processes in an aquifer system.</title>
        <authorList>
            <person name="Anantharaman K."/>
            <person name="Brown C.T."/>
            <person name="Hug L.A."/>
            <person name="Sharon I."/>
            <person name="Castelle C.J."/>
            <person name="Probst A.J."/>
            <person name="Thomas B.C."/>
            <person name="Singh A."/>
            <person name="Wilkins M.J."/>
            <person name="Karaoz U."/>
            <person name="Brodie E.L."/>
            <person name="Williams K.H."/>
            <person name="Hubbard S.S."/>
            <person name="Banfield J.F."/>
        </authorList>
    </citation>
    <scope>NUCLEOTIDE SEQUENCE [LARGE SCALE GENOMIC DNA]</scope>
</reference>
<dbReference type="Proteomes" id="UP000177006">
    <property type="component" value="Unassembled WGS sequence"/>
</dbReference>
<protein>
    <submittedName>
        <fullName evidence="1">Uncharacterized protein</fullName>
    </submittedName>
</protein>